<dbReference type="PANTHER" id="PTHR39560:SF1">
    <property type="entry name" value="PROTEIN ADENYLYLTRANSFERASE FIC-RELATED"/>
    <property type="match status" value="1"/>
</dbReference>
<evidence type="ECO:0000256" key="7">
    <source>
        <dbReference type="ARBA" id="ARBA00048696"/>
    </source>
</evidence>
<dbReference type="EMBL" id="WVHK01000061">
    <property type="protein sequence ID" value="MXV20870.1"/>
    <property type="molecule type" value="Genomic_DNA"/>
</dbReference>
<comment type="caution">
    <text evidence="9">The sequence shown here is derived from an EMBL/GenBank/DDBJ whole genome shotgun (WGS) entry which is preliminary data.</text>
</comment>
<dbReference type="SUPFAM" id="SSF140931">
    <property type="entry name" value="Fic-like"/>
    <property type="match status" value="1"/>
</dbReference>
<evidence type="ECO:0000256" key="6">
    <source>
        <dbReference type="ARBA" id="ARBA00047939"/>
    </source>
</evidence>
<dbReference type="GO" id="GO:0005524">
    <property type="term" value="F:ATP binding"/>
    <property type="evidence" value="ECO:0007669"/>
    <property type="project" value="UniProtKB-KW"/>
</dbReference>
<evidence type="ECO:0000256" key="5">
    <source>
        <dbReference type="ARBA" id="ARBA00034531"/>
    </source>
</evidence>
<feature type="domain" description="Fido" evidence="8">
    <location>
        <begin position="53"/>
        <end position="203"/>
    </location>
</feature>
<evidence type="ECO:0000313" key="9">
    <source>
        <dbReference type="EMBL" id="MXV20870.1"/>
    </source>
</evidence>
<organism evidence="9 10">
    <name type="scientific">Deinococcus xianganensis</name>
    <dbReference type="NCBI Taxonomy" id="1507289"/>
    <lineage>
        <taxon>Bacteria</taxon>
        <taxon>Thermotogati</taxon>
        <taxon>Deinococcota</taxon>
        <taxon>Deinococci</taxon>
        <taxon>Deinococcales</taxon>
        <taxon>Deinococcaceae</taxon>
        <taxon>Deinococcus</taxon>
    </lineage>
</organism>
<dbReference type="EC" id="2.7.7.108" evidence="5"/>
<evidence type="ECO:0000313" key="10">
    <source>
        <dbReference type="Proteomes" id="UP000430519"/>
    </source>
</evidence>
<dbReference type="Proteomes" id="UP000430519">
    <property type="component" value="Unassembled WGS sequence"/>
</dbReference>
<evidence type="ECO:0000256" key="3">
    <source>
        <dbReference type="ARBA" id="ARBA00022741"/>
    </source>
</evidence>
<sequence length="294" mass="33271">MRPKYGTYLQENGVLKNRLGLTDQAALSAQEADYSKMRYALMQAGLGPKVQTFDLEHLKANHRFLFQDVYEWAGRTRGEVTQIGSDVFLPPPGLKKGETEFLRADLIAPRLEKVFDQLREDQHLRGLSRGEFADKAAALLADVNMAHPFREGNGRTQRAFMEQLGAQAGHRLDFAPITQERMRVDSISAEKGDLRGFQQMFREITDQRQVALMVEAFRHLEREGFNPNSMYIMATQHGQVYEADPVERTTRAAMLITAESKLLVTPAESLQKAIQTENGVRFTANHGRGLVMEM</sequence>
<evidence type="ECO:0000259" key="8">
    <source>
        <dbReference type="PROSITE" id="PS51459"/>
    </source>
</evidence>
<dbReference type="Pfam" id="PF02661">
    <property type="entry name" value="Fic"/>
    <property type="match status" value="1"/>
</dbReference>
<evidence type="ECO:0000256" key="2">
    <source>
        <dbReference type="ARBA" id="ARBA00022695"/>
    </source>
</evidence>
<evidence type="ECO:0000256" key="1">
    <source>
        <dbReference type="ARBA" id="ARBA00022679"/>
    </source>
</evidence>
<gene>
    <name evidence="9" type="ORF">GLX28_14625</name>
</gene>
<keyword evidence="10" id="KW-1185">Reference proteome</keyword>
<keyword evidence="4" id="KW-0067">ATP-binding</keyword>
<dbReference type="PANTHER" id="PTHR39560">
    <property type="entry name" value="PROTEIN ADENYLYLTRANSFERASE FIC-RELATED"/>
    <property type="match status" value="1"/>
</dbReference>
<dbReference type="GO" id="GO:0051302">
    <property type="term" value="P:regulation of cell division"/>
    <property type="evidence" value="ECO:0007669"/>
    <property type="project" value="TreeGrafter"/>
</dbReference>
<comment type="catalytic activity">
    <reaction evidence="7">
        <text>L-tyrosyl-[protein] + ATP = O-(5'-adenylyl)-L-tyrosyl-[protein] + diphosphate</text>
        <dbReference type="Rhea" id="RHEA:54288"/>
        <dbReference type="Rhea" id="RHEA-COMP:10136"/>
        <dbReference type="Rhea" id="RHEA-COMP:13846"/>
        <dbReference type="ChEBI" id="CHEBI:30616"/>
        <dbReference type="ChEBI" id="CHEBI:33019"/>
        <dbReference type="ChEBI" id="CHEBI:46858"/>
        <dbReference type="ChEBI" id="CHEBI:83624"/>
        <dbReference type="EC" id="2.7.7.108"/>
    </reaction>
</comment>
<keyword evidence="3" id="KW-0547">Nucleotide-binding</keyword>
<dbReference type="Gene3D" id="1.10.3290.10">
    <property type="entry name" value="Fido-like domain"/>
    <property type="match status" value="1"/>
</dbReference>
<protein>
    <recommendedName>
        <fullName evidence="5">protein adenylyltransferase</fullName>
        <ecNumber evidence="5">2.7.7.108</ecNumber>
    </recommendedName>
</protein>
<keyword evidence="2" id="KW-0548">Nucleotidyltransferase</keyword>
<accession>A0A6I4YJZ0</accession>
<dbReference type="RefSeq" id="WP_160980726.1">
    <property type="nucleotide sequence ID" value="NZ_WVHK01000061.1"/>
</dbReference>
<dbReference type="InterPro" id="IPR003812">
    <property type="entry name" value="Fido"/>
</dbReference>
<comment type="catalytic activity">
    <reaction evidence="6">
        <text>L-threonyl-[protein] + ATP = 3-O-(5'-adenylyl)-L-threonyl-[protein] + diphosphate</text>
        <dbReference type="Rhea" id="RHEA:54292"/>
        <dbReference type="Rhea" id="RHEA-COMP:11060"/>
        <dbReference type="Rhea" id="RHEA-COMP:13847"/>
        <dbReference type="ChEBI" id="CHEBI:30013"/>
        <dbReference type="ChEBI" id="CHEBI:30616"/>
        <dbReference type="ChEBI" id="CHEBI:33019"/>
        <dbReference type="ChEBI" id="CHEBI:138113"/>
        <dbReference type="EC" id="2.7.7.108"/>
    </reaction>
</comment>
<keyword evidence="1" id="KW-0808">Transferase</keyword>
<dbReference type="InterPro" id="IPR036597">
    <property type="entry name" value="Fido-like_dom_sf"/>
</dbReference>
<proteinExistence type="predicted"/>
<dbReference type="GO" id="GO:0070733">
    <property type="term" value="F:AMPylase activity"/>
    <property type="evidence" value="ECO:0007669"/>
    <property type="project" value="UniProtKB-EC"/>
</dbReference>
<name>A0A6I4YJZ0_9DEIO</name>
<evidence type="ECO:0000256" key="4">
    <source>
        <dbReference type="ARBA" id="ARBA00022840"/>
    </source>
</evidence>
<reference evidence="9 10" key="1">
    <citation type="submission" date="2019-11" db="EMBL/GenBank/DDBJ databases">
        <title>Genome sequence of Deinococcus xianganensis Y35, AI-2 producing algicidal bacterium, isolated from lake water.</title>
        <authorList>
            <person name="Li Y."/>
        </authorList>
    </citation>
    <scope>NUCLEOTIDE SEQUENCE [LARGE SCALE GENOMIC DNA]</scope>
    <source>
        <strain evidence="9 10">Y35</strain>
    </source>
</reference>
<dbReference type="PROSITE" id="PS51459">
    <property type="entry name" value="FIDO"/>
    <property type="match status" value="1"/>
</dbReference>
<dbReference type="AlphaFoldDB" id="A0A6I4YJZ0"/>